<protein>
    <recommendedName>
        <fullName evidence="4">Exocyst subunit Exo70 family protein</fullName>
    </recommendedName>
</protein>
<dbReference type="GO" id="GO:0006887">
    <property type="term" value="P:exocytosis"/>
    <property type="evidence" value="ECO:0007669"/>
    <property type="project" value="UniProtKB-KW"/>
</dbReference>
<evidence type="ECO:0000256" key="1">
    <source>
        <dbReference type="ARBA" id="ARBA00006756"/>
    </source>
</evidence>
<dbReference type="InterPro" id="IPR016159">
    <property type="entry name" value="Cullin_repeat-like_dom_sf"/>
</dbReference>
<dbReference type="PANTHER" id="PTHR12542:SF41">
    <property type="entry name" value="EXOCYST COMPLEX COMPONENT 7"/>
    <property type="match status" value="1"/>
</dbReference>
<reference evidence="7 8" key="1">
    <citation type="journal article" date="2010" name="Plant Cell">
        <title>The Chlorella variabilis NC64A genome reveals adaptation to photosymbiosis, coevolution with viruses, and cryptic sex.</title>
        <authorList>
            <person name="Blanc G."/>
            <person name="Duncan G."/>
            <person name="Agarkova I."/>
            <person name="Borodovsky M."/>
            <person name="Gurnon J."/>
            <person name="Kuo A."/>
            <person name="Lindquist E."/>
            <person name="Lucas S."/>
            <person name="Pangilinan J."/>
            <person name="Polle J."/>
            <person name="Salamov A."/>
            <person name="Terry A."/>
            <person name="Yamada T."/>
            <person name="Dunigan D.D."/>
            <person name="Grigoriev I.V."/>
            <person name="Claverie J.M."/>
            <person name="Van Etten J.L."/>
        </authorList>
    </citation>
    <scope>NUCLEOTIDE SEQUENCE [LARGE SCALE GENOMIC DNA]</scope>
    <source>
        <strain evidence="7 8">NC64A</strain>
    </source>
</reference>
<dbReference type="RefSeq" id="XP_005849494.1">
    <property type="nucleotide sequence ID" value="XM_005849432.1"/>
</dbReference>
<dbReference type="GO" id="GO:0000145">
    <property type="term" value="C:exocyst"/>
    <property type="evidence" value="ECO:0007669"/>
    <property type="project" value="InterPro"/>
</dbReference>
<evidence type="ECO:0000259" key="6">
    <source>
        <dbReference type="Pfam" id="PF03081"/>
    </source>
</evidence>
<evidence type="ECO:0000313" key="8">
    <source>
        <dbReference type="Proteomes" id="UP000008141"/>
    </source>
</evidence>
<dbReference type="FunCoup" id="E1Z8T0">
    <property type="interactions" value="2025"/>
</dbReference>
<feature type="compositionally biased region" description="Low complexity" evidence="5">
    <location>
        <begin position="672"/>
        <end position="683"/>
    </location>
</feature>
<dbReference type="InterPro" id="IPR046364">
    <property type="entry name" value="Exo70_C"/>
</dbReference>
<comment type="similarity">
    <text evidence="1 4">Belongs to the EXO70 family.</text>
</comment>
<dbReference type="InParanoid" id="E1Z8T0"/>
<dbReference type="AlphaFoldDB" id="E1Z8T0"/>
<dbReference type="Pfam" id="PF20669">
    <property type="entry name" value="Exo70_N"/>
    <property type="match status" value="1"/>
</dbReference>
<comment type="function">
    <text evidence="4">Component of the exocyst complex.</text>
</comment>
<evidence type="ECO:0000256" key="2">
    <source>
        <dbReference type="ARBA" id="ARBA00022448"/>
    </source>
</evidence>
<dbReference type="EMBL" id="GL433839">
    <property type="protein sequence ID" value="EFN57392.1"/>
    <property type="molecule type" value="Genomic_DNA"/>
</dbReference>
<dbReference type="InterPro" id="IPR004140">
    <property type="entry name" value="Exo70"/>
</dbReference>
<evidence type="ECO:0000256" key="4">
    <source>
        <dbReference type="RuleBase" id="RU365026"/>
    </source>
</evidence>
<name>E1Z8T0_CHLVA</name>
<dbReference type="GO" id="GO:0005546">
    <property type="term" value="F:phosphatidylinositol-4,5-bisphosphate binding"/>
    <property type="evidence" value="ECO:0007669"/>
    <property type="project" value="InterPro"/>
</dbReference>
<feature type="compositionally biased region" description="Polar residues" evidence="5">
    <location>
        <begin position="702"/>
        <end position="711"/>
    </location>
</feature>
<keyword evidence="8" id="KW-1185">Reference proteome</keyword>
<dbReference type="OMA" id="FMNESMQ"/>
<sequence length="711" mass="74452">MGTSVAEAAVALRADLALLDASTKEAASLLDLASWQLGELGRQAAPMTSKTLALARAKENIFAAKQRSEEARYSTSQPQKPFDLWAAVLPEVQVLEHLDASRKMQGVIQAGPRAHLEGFLAALDRLEAAIAFLQAHRSMAAADDALAHTVALRDGALAACSREFSALLQKHQSVPPALLARLRAGAAAEGGGGRRAAQAAQAATPDPSPAPGAALGLLPEPVLGKLKALAGAMLRGSSRAAIKAYADSRRGVLQGGMEGFLAPFGGSREELSRLSWQQMEGRIPGWVAALRLYVRLAQEEARLCAAVFPPSEQAAVLSQVAAGGAASLLEAADVVLAARRVPEKLFGVLDMHDAAEGCLPPLRAALAAGASRLDRASAAAGAEPPPVVGQLGQLRARLGAEVRACFAELQESVARDAARGVPADGTVHPLCASAVSLLRRILAYQSALPVLFGDAAGPAPHAGAAGLAVEARLLERMGAAAAHLFDTLLAALEAKARLTFKSRALAALFQMNNLAHVVHACETSRELKAVGEGWAEQHKPKIEECQQQYVELAWGGLLSLLRQDARQGVPGGLAGDKAARQAVKDKWSAVNKMLAEAQGQQSWAVPDAALRFALKDALSDRLLPLYEAFWSKYRQAPYTDNHSKYERHSPADVASLVNELFERAEAGAPGMLGRSPSRSPASAGGTGGGGTLTRKLSGTMRRMTSSSQGTP</sequence>
<evidence type="ECO:0000313" key="7">
    <source>
        <dbReference type="EMBL" id="EFN57392.1"/>
    </source>
</evidence>
<feature type="domain" description="Exocyst complex subunit Exo70 C-terminal" evidence="6">
    <location>
        <begin position="290"/>
        <end position="659"/>
    </location>
</feature>
<keyword evidence="3 4" id="KW-0268">Exocytosis</keyword>
<feature type="region of interest" description="Disordered" evidence="5">
    <location>
        <begin position="668"/>
        <end position="711"/>
    </location>
</feature>
<dbReference type="Gene3D" id="1.20.1280.170">
    <property type="entry name" value="Exocyst complex component Exo70"/>
    <property type="match status" value="1"/>
</dbReference>
<evidence type="ECO:0000256" key="5">
    <source>
        <dbReference type="SAM" id="MobiDB-lite"/>
    </source>
</evidence>
<dbReference type="PANTHER" id="PTHR12542">
    <property type="entry name" value="EXOCYST COMPLEX PROTEIN EXO70"/>
    <property type="match status" value="1"/>
</dbReference>
<dbReference type="Pfam" id="PF03081">
    <property type="entry name" value="Exo70_C"/>
    <property type="match status" value="1"/>
</dbReference>
<dbReference type="OrthoDB" id="1922221at2759"/>
<gene>
    <name evidence="7" type="ORF">CHLNCDRAFT_50911</name>
</gene>
<keyword evidence="2 4" id="KW-0813">Transport</keyword>
<dbReference type="Proteomes" id="UP000008141">
    <property type="component" value="Unassembled WGS sequence"/>
</dbReference>
<dbReference type="KEGG" id="cvr:CHLNCDRAFT_50911"/>
<dbReference type="GeneID" id="17357214"/>
<evidence type="ECO:0000256" key="3">
    <source>
        <dbReference type="ARBA" id="ARBA00022483"/>
    </source>
</evidence>
<proteinExistence type="inferred from homology"/>
<dbReference type="GO" id="GO:0015031">
    <property type="term" value="P:protein transport"/>
    <property type="evidence" value="ECO:0007669"/>
    <property type="project" value="UniProtKB-KW"/>
</dbReference>
<dbReference type="STRING" id="554065.E1Z8T0"/>
<organism evidence="8">
    <name type="scientific">Chlorella variabilis</name>
    <name type="common">Green alga</name>
    <dbReference type="NCBI Taxonomy" id="554065"/>
    <lineage>
        <taxon>Eukaryota</taxon>
        <taxon>Viridiplantae</taxon>
        <taxon>Chlorophyta</taxon>
        <taxon>core chlorophytes</taxon>
        <taxon>Trebouxiophyceae</taxon>
        <taxon>Chlorellales</taxon>
        <taxon>Chlorellaceae</taxon>
        <taxon>Chlorella clade</taxon>
        <taxon>Chlorella</taxon>
    </lineage>
</organism>
<accession>E1Z8T0</accession>
<keyword evidence="4" id="KW-0653">Protein transport</keyword>
<dbReference type="eggNOG" id="KOG2344">
    <property type="taxonomic scope" value="Eukaryota"/>
</dbReference>
<dbReference type="SUPFAM" id="SSF74788">
    <property type="entry name" value="Cullin repeat-like"/>
    <property type="match status" value="1"/>
</dbReference>